<dbReference type="GO" id="GO:0046872">
    <property type="term" value="F:metal ion binding"/>
    <property type="evidence" value="ECO:0007669"/>
    <property type="project" value="UniProtKB-UniRule"/>
</dbReference>
<dbReference type="InterPro" id="IPR058240">
    <property type="entry name" value="rSAM_sf"/>
</dbReference>
<keyword evidence="6 9" id="KW-0408">Iron</keyword>
<dbReference type="SFLD" id="SFLDF00288">
    <property type="entry name" value="HemN-like__clustered_with_nucl"/>
    <property type="match status" value="1"/>
</dbReference>
<keyword evidence="3 9" id="KW-0349">Heme</keyword>
<dbReference type="SFLD" id="SFLDG01082">
    <property type="entry name" value="B12-binding_domain_containing"/>
    <property type="match status" value="1"/>
</dbReference>
<evidence type="ECO:0000256" key="1">
    <source>
        <dbReference type="ARBA" id="ARBA00006100"/>
    </source>
</evidence>
<keyword evidence="8 9" id="KW-0143">Chaperone</keyword>
<comment type="function">
    <text evidence="9">Probably acts as a heme chaperone, transferring heme to an unknown acceptor. Binds one molecule of heme per monomer, possibly covalently. Binds 1 [4Fe-4S] cluster. The cluster is coordinated with 3 cysteines and an exchangeable S-adenosyl-L-methionine.</text>
</comment>
<evidence type="ECO:0000256" key="5">
    <source>
        <dbReference type="ARBA" id="ARBA00022723"/>
    </source>
</evidence>
<evidence type="ECO:0000256" key="7">
    <source>
        <dbReference type="ARBA" id="ARBA00023014"/>
    </source>
</evidence>
<dbReference type="Pfam" id="PF06969">
    <property type="entry name" value="HemN_C"/>
    <property type="match status" value="1"/>
</dbReference>
<dbReference type="STRING" id="1552.A7L45_15110"/>
<organism evidence="11 12">
    <name type="scientific">Clostridium estertheticum subsp. estertheticum</name>
    <dbReference type="NCBI Taxonomy" id="1552"/>
    <lineage>
        <taxon>Bacteria</taxon>
        <taxon>Bacillati</taxon>
        <taxon>Bacillota</taxon>
        <taxon>Clostridia</taxon>
        <taxon>Eubacteriales</taxon>
        <taxon>Clostridiaceae</taxon>
        <taxon>Clostridium</taxon>
    </lineage>
</organism>
<evidence type="ECO:0000313" key="11">
    <source>
        <dbReference type="EMBL" id="APC41311.1"/>
    </source>
</evidence>
<evidence type="ECO:0000313" key="12">
    <source>
        <dbReference type="Proteomes" id="UP000182569"/>
    </source>
</evidence>
<protein>
    <recommendedName>
        <fullName evidence="2 9">Heme chaperone HemW</fullName>
    </recommendedName>
</protein>
<dbReference type="Proteomes" id="UP000182569">
    <property type="component" value="Chromosome"/>
</dbReference>
<proteinExistence type="inferred from homology"/>
<keyword evidence="9" id="KW-0004">4Fe-4S</keyword>
<name>A0A1J0GJ58_9CLOT</name>
<dbReference type="CDD" id="cd01335">
    <property type="entry name" value="Radical_SAM"/>
    <property type="match status" value="1"/>
</dbReference>
<dbReference type="GO" id="GO:0006779">
    <property type="term" value="P:porphyrin-containing compound biosynthetic process"/>
    <property type="evidence" value="ECO:0007669"/>
    <property type="project" value="InterPro"/>
</dbReference>
<reference evidence="12" key="1">
    <citation type="journal article" date="2016" name="Front. Microbiol.">
        <title>Complete Genome Sequence of Clostridium estertheticum DSM 8809, a Microbe Identified in Spoiled Vacuum Packed Beef.</title>
        <authorList>
            <person name="Yu Z."/>
            <person name="Gunn L."/>
            <person name="Brennan E."/>
            <person name="Reid R."/>
            <person name="Wall P.G."/>
            <person name="Gaora O.P."/>
            <person name="Hurley D."/>
            <person name="Bolton D."/>
            <person name="Fanning S."/>
        </authorList>
    </citation>
    <scope>NUCLEOTIDE SEQUENCE [LARGE SCALE GENOMIC DNA]</scope>
    <source>
        <strain evidence="12">DSM 8809</strain>
    </source>
</reference>
<dbReference type="InterPro" id="IPR010723">
    <property type="entry name" value="HemN_C"/>
</dbReference>
<dbReference type="PANTHER" id="PTHR13932:SF5">
    <property type="entry name" value="RADICAL S-ADENOSYL METHIONINE DOMAIN-CONTAINING PROTEIN 1, MITOCHONDRIAL"/>
    <property type="match status" value="1"/>
</dbReference>
<dbReference type="SFLD" id="SFLDG01065">
    <property type="entry name" value="anaerobic_coproporphyrinogen-I"/>
    <property type="match status" value="1"/>
</dbReference>
<evidence type="ECO:0000256" key="9">
    <source>
        <dbReference type="RuleBase" id="RU364116"/>
    </source>
</evidence>
<dbReference type="Gene3D" id="3.20.20.70">
    <property type="entry name" value="Aldolase class I"/>
    <property type="match status" value="1"/>
</dbReference>
<dbReference type="EMBL" id="CP015756">
    <property type="protein sequence ID" value="APC41311.1"/>
    <property type="molecule type" value="Genomic_DNA"/>
</dbReference>
<evidence type="ECO:0000256" key="2">
    <source>
        <dbReference type="ARBA" id="ARBA00017228"/>
    </source>
</evidence>
<feature type="domain" description="Radical SAM core" evidence="10">
    <location>
        <begin position="1"/>
        <end position="229"/>
    </location>
</feature>
<dbReference type="GO" id="GO:0004109">
    <property type="term" value="F:coproporphyrinogen oxidase activity"/>
    <property type="evidence" value="ECO:0007669"/>
    <property type="project" value="InterPro"/>
</dbReference>
<keyword evidence="4 9" id="KW-0949">S-adenosyl-L-methionine</keyword>
<dbReference type="InterPro" id="IPR007197">
    <property type="entry name" value="rSAM"/>
</dbReference>
<dbReference type="GO" id="GO:0051539">
    <property type="term" value="F:4 iron, 4 sulfur cluster binding"/>
    <property type="evidence" value="ECO:0007669"/>
    <property type="project" value="UniProtKB-UniRule"/>
</dbReference>
<dbReference type="NCBIfam" id="TIGR00539">
    <property type="entry name" value="hemN_rel"/>
    <property type="match status" value="1"/>
</dbReference>
<dbReference type="GO" id="GO:0005737">
    <property type="term" value="C:cytoplasm"/>
    <property type="evidence" value="ECO:0007669"/>
    <property type="project" value="UniProtKB-SubCell"/>
</dbReference>
<keyword evidence="5 9" id="KW-0479">Metal-binding</keyword>
<evidence type="ECO:0000256" key="6">
    <source>
        <dbReference type="ARBA" id="ARBA00023004"/>
    </source>
</evidence>
<dbReference type="InterPro" id="IPR006638">
    <property type="entry name" value="Elp3/MiaA/NifB-like_rSAM"/>
</dbReference>
<dbReference type="SFLD" id="SFLDS00029">
    <property type="entry name" value="Radical_SAM"/>
    <property type="match status" value="1"/>
</dbReference>
<keyword evidence="7 9" id="KW-0411">Iron-sulfur</keyword>
<gene>
    <name evidence="11" type="ORF">A7L45_15110</name>
</gene>
<dbReference type="KEGG" id="ceu:A7L45_15110"/>
<keyword evidence="9" id="KW-0963">Cytoplasm</keyword>
<dbReference type="OrthoDB" id="9808022at2"/>
<evidence type="ECO:0000256" key="3">
    <source>
        <dbReference type="ARBA" id="ARBA00022617"/>
    </source>
</evidence>
<accession>A0A1J0GJ58</accession>
<comment type="similarity">
    <text evidence="1">Belongs to the anaerobic coproporphyrinogen-III oxidase family. HemW subfamily.</text>
</comment>
<evidence type="ECO:0000259" key="10">
    <source>
        <dbReference type="PROSITE" id="PS51918"/>
    </source>
</evidence>
<evidence type="ECO:0000256" key="8">
    <source>
        <dbReference type="ARBA" id="ARBA00023186"/>
    </source>
</evidence>
<dbReference type="RefSeq" id="WP_071613607.1">
    <property type="nucleotide sequence ID" value="NZ_CP015756.1"/>
</dbReference>
<dbReference type="SUPFAM" id="SSF102114">
    <property type="entry name" value="Radical SAM enzymes"/>
    <property type="match status" value="1"/>
</dbReference>
<evidence type="ECO:0000256" key="4">
    <source>
        <dbReference type="ARBA" id="ARBA00022691"/>
    </source>
</evidence>
<comment type="subcellular location">
    <subcellularLocation>
        <location evidence="9">Cytoplasm</location>
    </subcellularLocation>
</comment>
<sequence length="373" mass="43422">MKKVALYIHIPFCKQKCLYCDFPSLAGKEDCMVDYAAALANEIYSIKNKKIKTIFIGGGTPTYLSLAGWKIIKKSIDTLDICDDLEFTVEGNPGTFTKEILNFLKEMGVNRLSIGLQAWQDSLLKELGRIHTIEDFKQSFEMARELGFDNINVDLMFGLPSQTISQWTETLDNITKLNPEHLSCYSLIVEEGTEFYKRFEKGTLNLPDEEIDRTMYAKTIEVLRKKGYIQYEISNFSKRNKKCRHNLVYWELDEYIGCGAASHSYSDGFRYRNEENIEKYIEKMNNDNTAIVEKMKNSFKDNMEEFMFMGLRKTKGVNKSEFKKRFHKNMYDVYYDVINKYTSTGFMIESTDNIFLTYEGIEVSNVIMAEFLL</sequence>
<dbReference type="InterPro" id="IPR004559">
    <property type="entry name" value="HemW-like"/>
</dbReference>
<dbReference type="AlphaFoldDB" id="A0A1J0GJ58"/>
<dbReference type="InterPro" id="IPR013785">
    <property type="entry name" value="Aldolase_TIM"/>
</dbReference>
<dbReference type="SMART" id="SM00729">
    <property type="entry name" value="Elp3"/>
    <property type="match status" value="1"/>
</dbReference>
<keyword evidence="12" id="KW-1185">Reference proteome</keyword>
<dbReference type="PANTHER" id="PTHR13932">
    <property type="entry name" value="COPROPORPHYRINIGEN III OXIDASE"/>
    <property type="match status" value="1"/>
</dbReference>
<dbReference type="Pfam" id="PF04055">
    <property type="entry name" value="Radical_SAM"/>
    <property type="match status" value="1"/>
</dbReference>
<dbReference type="SFLD" id="SFLDF00562">
    <property type="entry name" value="HemN-like__clustered_with_heat"/>
    <property type="match status" value="1"/>
</dbReference>
<dbReference type="InterPro" id="IPR034505">
    <property type="entry name" value="Coproporphyrinogen-III_oxidase"/>
</dbReference>
<dbReference type="PROSITE" id="PS51918">
    <property type="entry name" value="RADICAL_SAM"/>
    <property type="match status" value="1"/>
</dbReference>